<dbReference type="AlphaFoldDB" id="A0A939B6E1"/>
<evidence type="ECO:0000256" key="2">
    <source>
        <dbReference type="SAM" id="Phobius"/>
    </source>
</evidence>
<evidence type="ECO:0000313" key="4">
    <source>
        <dbReference type="Proteomes" id="UP000706891"/>
    </source>
</evidence>
<feature type="compositionally biased region" description="Acidic residues" evidence="1">
    <location>
        <begin position="40"/>
        <end position="49"/>
    </location>
</feature>
<keyword evidence="2" id="KW-1133">Transmembrane helix</keyword>
<feature type="transmembrane region" description="Helical" evidence="2">
    <location>
        <begin position="6"/>
        <end position="27"/>
    </location>
</feature>
<sequence>MQYGQIVSILAVCFLLYYAFMVVSDILKAKAAQTAGQEDKGEEDIDISDEAGTFKPVMVSRDEPQRDGNGTAGKERQAGQENGEGAEKTPHRPGYREAVMTDGILVEDLMEEVNRLAETGSGDLGLVIYTCENAR</sequence>
<proteinExistence type="predicted"/>
<protein>
    <submittedName>
        <fullName evidence="3">Uncharacterized protein</fullName>
    </submittedName>
</protein>
<reference evidence="3" key="1">
    <citation type="submission" date="2020-08" db="EMBL/GenBank/DDBJ databases">
        <authorList>
            <person name="Cejkova D."/>
            <person name="Kubasova T."/>
            <person name="Jahodarova E."/>
            <person name="Rychlik I."/>
        </authorList>
    </citation>
    <scope>NUCLEOTIDE SEQUENCE</scope>
    <source>
        <strain evidence="3">An824</strain>
    </source>
</reference>
<organism evidence="3 4">
    <name type="scientific">Marseilla massiliensis</name>
    <dbReference type="NCBI Taxonomy" id="1841864"/>
    <lineage>
        <taxon>Bacteria</taxon>
        <taxon>Pseudomonadati</taxon>
        <taxon>Bacteroidota</taxon>
        <taxon>Bacteroidia</taxon>
        <taxon>Bacteroidales</taxon>
        <taxon>Prevotellaceae</taxon>
        <taxon>Marseilla</taxon>
    </lineage>
</organism>
<gene>
    <name evidence="3" type="ORF">H6A34_01650</name>
</gene>
<dbReference type="EMBL" id="JACJJG010000003">
    <property type="protein sequence ID" value="MBM6672596.1"/>
    <property type="molecule type" value="Genomic_DNA"/>
</dbReference>
<keyword evidence="4" id="KW-1185">Reference proteome</keyword>
<reference evidence="3" key="2">
    <citation type="journal article" date="2021" name="Sci. Rep.">
        <title>The distribution of antibiotic resistance genes in chicken gut microbiota commensals.</title>
        <authorList>
            <person name="Juricova H."/>
            <person name="Matiasovicova J."/>
            <person name="Kubasova T."/>
            <person name="Cejkova D."/>
            <person name="Rychlik I."/>
        </authorList>
    </citation>
    <scope>NUCLEOTIDE SEQUENCE</scope>
    <source>
        <strain evidence="3">An824</strain>
    </source>
</reference>
<comment type="caution">
    <text evidence="3">The sequence shown here is derived from an EMBL/GenBank/DDBJ whole genome shotgun (WGS) entry which is preliminary data.</text>
</comment>
<feature type="region of interest" description="Disordered" evidence="1">
    <location>
        <begin position="32"/>
        <end position="97"/>
    </location>
</feature>
<keyword evidence="2" id="KW-0472">Membrane</keyword>
<evidence type="ECO:0000256" key="1">
    <source>
        <dbReference type="SAM" id="MobiDB-lite"/>
    </source>
</evidence>
<name>A0A939B6E1_9BACT</name>
<evidence type="ECO:0000313" key="3">
    <source>
        <dbReference type="EMBL" id="MBM6672596.1"/>
    </source>
</evidence>
<keyword evidence="2" id="KW-0812">Transmembrane</keyword>
<dbReference type="Proteomes" id="UP000706891">
    <property type="component" value="Unassembled WGS sequence"/>
</dbReference>
<dbReference type="RefSeq" id="WP_205103082.1">
    <property type="nucleotide sequence ID" value="NZ_JACJJG010000003.1"/>
</dbReference>
<accession>A0A939B6E1</accession>